<dbReference type="PROSITE" id="PS52027">
    <property type="entry name" value="ZF_C2HC_C3H"/>
    <property type="match status" value="2"/>
</dbReference>
<keyword evidence="2" id="KW-0479">Metal-binding</keyword>
<evidence type="ECO:0000256" key="6">
    <source>
        <dbReference type="PROSITE-ProRule" id="PRU01371"/>
    </source>
</evidence>
<dbReference type="eggNOG" id="KOG3940">
    <property type="taxonomic scope" value="Eukaryota"/>
</dbReference>
<sequence length="565" mass="61171">MEPCVNCGRSFNTDALARHQPICQKVQNKPRKVFDSRRQRIIGTDMEQYYKSSLKAPPSSTPPNPGRQKTLSWRKKHEDFIQTVRMARQFNEVAKSGGPLPAPVPSAPNPDYVQCNYCQRHFEPSTAERHIPFCKQQASKVNKTPGTVDPKAKDSLHKRTHYKPPALKKKATPNSSDCNNRAPPGAAIVRQNTNFGDTYTFTKPLYNPEKDTDRRIERSVSSSSSSTAKQDSKWQASSRKALSGTKDSSSVRATSFSRMSRVPQPSLFDGKSSNGTGGGGGGGGSSQSQTKAKTHNSASRRLFAALEYSDHSSDEGGGGGRKSSTDHHEQQETYSSSHQERKYVIGGLVGSQSATESSSTANSYSKGRTSISSTSNKDKLDIKHKTGRGFGGGREMFVINEGSIDGFSGNGYSNAITSSSGNGYNNALTSSSGNGYSNALTGSSGSKEKLNRPNSPSIFDSGEAFVPGDEENYSSYARDKLTSGIAVYKEQITNGSKNRSPFGGLAMAADYNPEVHVSKPVKPVKQVGTFLNEHGLPLSKFCYECGSRFPVPQAKYCCECGTKRI</sequence>
<dbReference type="KEGG" id="aqu:100634074"/>
<dbReference type="InParanoid" id="A0A1X7U7H1"/>
<feature type="region of interest" description="Disordered" evidence="7">
    <location>
        <begin position="431"/>
        <end position="453"/>
    </location>
</feature>
<protein>
    <recommendedName>
        <fullName evidence="8">C2HC/C3H-type domain-containing protein</fullName>
    </recommendedName>
</protein>
<feature type="compositionally biased region" description="Polar residues" evidence="7">
    <location>
        <begin position="227"/>
        <end position="258"/>
    </location>
</feature>
<proteinExistence type="inferred from homology"/>
<evidence type="ECO:0000259" key="8">
    <source>
        <dbReference type="PROSITE" id="PS52027"/>
    </source>
</evidence>
<accession>A0A1X7U7H1</accession>
<gene>
    <name evidence="9" type="primary">100634074</name>
</gene>
<reference evidence="9" key="2">
    <citation type="submission" date="2017-05" db="UniProtKB">
        <authorList>
            <consortium name="EnsemblMetazoa"/>
        </authorList>
    </citation>
    <scope>IDENTIFICATION</scope>
</reference>
<dbReference type="EnsemblMetazoa" id="Aqu2.1.23406_001">
    <property type="protein sequence ID" value="Aqu2.1.23406_001"/>
    <property type="gene ID" value="Aqu2.1.23406"/>
</dbReference>
<keyword evidence="4 6" id="KW-0863">Zinc-finger</keyword>
<feature type="compositionally biased region" description="Polar residues" evidence="7">
    <location>
        <begin position="431"/>
        <end position="445"/>
    </location>
</feature>
<dbReference type="OrthoDB" id="10066537at2759"/>
<comment type="similarity">
    <text evidence="1">Belongs to the ZC2HC1 family.</text>
</comment>
<evidence type="ECO:0000313" key="9">
    <source>
        <dbReference type="EnsemblMetazoa" id="Aqu2.1.23406_001"/>
    </source>
</evidence>
<keyword evidence="10" id="KW-1185">Reference proteome</keyword>
<dbReference type="PANTHER" id="PTHR13555:SF25">
    <property type="entry name" value="ZINC FINGER C2HC DOMAIN-CONTAINING PROTEIN 1A"/>
    <property type="match status" value="1"/>
</dbReference>
<dbReference type="Proteomes" id="UP000007879">
    <property type="component" value="Unassembled WGS sequence"/>
</dbReference>
<evidence type="ECO:0000256" key="1">
    <source>
        <dbReference type="ARBA" id="ARBA00010843"/>
    </source>
</evidence>
<dbReference type="EnsemblMetazoa" id="XM_003388801.3">
    <property type="protein sequence ID" value="XP_003388849.1"/>
    <property type="gene ID" value="LOC100634074"/>
</dbReference>
<feature type="compositionally biased region" description="Polar residues" evidence="7">
    <location>
        <begin position="190"/>
        <end position="201"/>
    </location>
</feature>
<keyword evidence="5" id="KW-0862">Zinc</keyword>
<keyword evidence="3" id="KW-0677">Repeat</keyword>
<dbReference type="Pfam" id="PF13913">
    <property type="entry name" value="zf-C2HC_2"/>
    <property type="match status" value="2"/>
</dbReference>
<feature type="compositionally biased region" description="Basic and acidic residues" evidence="7">
    <location>
        <begin position="208"/>
        <end position="218"/>
    </location>
</feature>
<dbReference type="AlphaFoldDB" id="A0A1X7U7H1"/>
<dbReference type="GO" id="GO:0008270">
    <property type="term" value="F:zinc ion binding"/>
    <property type="evidence" value="ECO:0007669"/>
    <property type="project" value="UniProtKB-KW"/>
</dbReference>
<evidence type="ECO:0000256" key="7">
    <source>
        <dbReference type="SAM" id="MobiDB-lite"/>
    </source>
</evidence>
<organism evidence="9">
    <name type="scientific">Amphimedon queenslandica</name>
    <name type="common">Sponge</name>
    <dbReference type="NCBI Taxonomy" id="400682"/>
    <lineage>
        <taxon>Eukaryota</taxon>
        <taxon>Metazoa</taxon>
        <taxon>Porifera</taxon>
        <taxon>Demospongiae</taxon>
        <taxon>Heteroscleromorpha</taxon>
        <taxon>Haplosclerida</taxon>
        <taxon>Niphatidae</taxon>
        <taxon>Amphimedon</taxon>
    </lineage>
</organism>
<feature type="compositionally biased region" description="Gly residues" evidence="7">
    <location>
        <begin position="275"/>
        <end position="285"/>
    </location>
</feature>
<evidence type="ECO:0000313" key="10">
    <source>
        <dbReference type="Proteomes" id="UP000007879"/>
    </source>
</evidence>
<feature type="region of interest" description="Disordered" evidence="7">
    <location>
        <begin position="137"/>
        <end position="393"/>
    </location>
</feature>
<feature type="domain" description="C2HC/C3H-type" evidence="8">
    <location>
        <begin position="1"/>
        <end position="29"/>
    </location>
</feature>
<dbReference type="InterPro" id="IPR026319">
    <property type="entry name" value="ZC2HC1A/B-like"/>
</dbReference>
<feature type="compositionally biased region" description="Polar residues" evidence="7">
    <location>
        <begin position="350"/>
        <end position="375"/>
    </location>
</feature>
<dbReference type="PANTHER" id="PTHR13555">
    <property type="entry name" value="C2H2 ZINC FINGER CGI-62-RELATED"/>
    <property type="match status" value="1"/>
</dbReference>
<evidence type="ECO:0000256" key="5">
    <source>
        <dbReference type="ARBA" id="ARBA00022833"/>
    </source>
</evidence>
<feature type="compositionally biased region" description="Basic residues" evidence="7">
    <location>
        <begin position="158"/>
        <end position="171"/>
    </location>
</feature>
<reference evidence="10" key="1">
    <citation type="journal article" date="2010" name="Nature">
        <title>The Amphimedon queenslandica genome and the evolution of animal complexity.</title>
        <authorList>
            <person name="Srivastava M."/>
            <person name="Simakov O."/>
            <person name="Chapman J."/>
            <person name="Fahey B."/>
            <person name="Gauthier M.E."/>
            <person name="Mitros T."/>
            <person name="Richards G.S."/>
            <person name="Conaco C."/>
            <person name="Dacre M."/>
            <person name="Hellsten U."/>
            <person name="Larroux C."/>
            <person name="Putnam N.H."/>
            <person name="Stanke M."/>
            <person name="Adamska M."/>
            <person name="Darling A."/>
            <person name="Degnan S.M."/>
            <person name="Oakley T.H."/>
            <person name="Plachetzki D.C."/>
            <person name="Zhai Y."/>
            <person name="Adamski M."/>
            <person name="Calcino A."/>
            <person name="Cummins S.F."/>
            <person name="Goodstein D.M."/>
            <person name="Harris C."/>
            <person name="Jackson D.J."/>
            <person name="Leys S.P."/>
            <person name="Shu S."/>
            <person name="Woodcroft B.J."/>
            <person name="Vervoort M."/>
            <person name="Kosik K.S."/>
            <person name="Manning G."/>
            <person name="Degnan B.M."/>
            <person name="Rokhsar D.S."/>
        </authorList>
    </citation>
    <scope>NUCLEOTIDE SEQUENCE [LARGE SCALE GENOMIC DNA]</scope>
</reference>
<dbReference type="STRING" id="400682.A0A1X7U7H1"/>
<name>A0A1X7U7H1_AMPQE</name>
<feature type="domain" description="C2HC/C3H-type" evidence="8">
    <location>
        <begin position="111"/>
        <end position="140"/>
    </location>
</feature>
<evidence type="ECO:0000256" key="2">
    <source>
        <dbReference type="ARBA" id="ARBA00022723"/>
    </source>
</evidence>
<dbReference type="InterPro" id="IPR049899">
    <property type="entry name" value="Znf_C2HC_C3H"/>
</dbReference>
<evidence type="ECO:0000256" key="3">
    <source>
        <dbReference type="ARBA" id="ARBA00022737"/>
    </source>
</evidence>
<evidence type="ECO:0000256" key="4">
    <source>
        <dbReference type="ARBA" id="ARBA00022771"/>
    </source>
</evidence>
<dbReference type="Gene3D" id="3.30.160.60">
    <property type="entry name" value="Classic Zinc Finger"/>
    <property type="match status" value="1"/>
</dbReference>